<accession>A0A542EEV0</accession>
<dbReference type="AlphaFoldDB" id="A0A542EEV0"/>
<evidence type="ECO:0000313" key="3">
    <source>
        <dbReference type="Proteomes" id="UP000320806"/>
    </source>
</evidence>
<dbReference type="Proteomes" id="UP000320806">
    <property type="component" value="Unassembled WGS sequence"/>
</dbReference>
<gene>
    <name evidence="2" type="ORF">FB459_1264</name>
</gene>
<proteinExistence type="predicted"/>
<protein>
    <submittedName>
        <fullName evidence="2">Uncharacterized protein</fullName>
    </submittedName>
</protein>
<dbReference type="EMBL" id="VFMO01000001">
    <property type="protein sequence ID" value="TQJ13829.1"/>
    <property type="molecule type" value="Genomic_DNA"/>
</dbReference>
<organism evidence="2 3">
    <name type="scientific">Yimella lutea</name>
    <dbReference type="NCBI Taxonomy" id="587872"/>
    <lineage>
        <taxon>Bacteria</taxon>
        <taxon>Bacillati</taxon>
        <taxon>Actinomycetota</taxon>
        <taxon>Actinomycetes</taxon>
        <taxon>Micrococcales</taxon>
        <taxon>Dermacoccaceae</taxon>
        <taxon>Yimella</taxon>
    </lineage>
</organism>
<reference evidence="2 3" key="1">
    <citation type="submission" date="2019-06" db="EMBL/GenBank/DDBJ databases">
        <title>Sequencing the genomes of 1000 actinobacteria strains.</title>
        <authorList>
            <person name="Klenk H.-P."/>
        </authorList>
    </citation>
    <scope>NUCLEOTIDE SEQUENCE [LARGE SCALE GENOMIC DNA]</scope>
    <source>
        <strain evidence="2 3">DSM 19828</strain>
    </source>
</reference>
<evidence type="ECO:0000256" key="1">
    <source>
        <dbReference type="SAM" id="MobiDB-lite"/>
    </source>
</evidence>
<feature type="compositionally biased region" description="Basic and acidic residues" evidence="1">
    <location>
        <begin position="125"/>
        <end position="136"/>
    </location>
</feature>
<comment type="caution">
    <text evidence="2">The sequence shown here is derived from an EMBL/GenBank/DDBJ whole genome shotgun (WGS) entry which is preliminary data.</text>
</comment>
<feature type="compositionally biased region" description="Basic and acidic residues" evidence="1">
    <location>
        <begin position="44"/>
        <end position="69"/>
    </location>
</feature>
<feature type="region of interest" description="Disordered" evidence="1">
    <location>
        <begin position="91"/>
        <end position="136"/>
    </location>
</feature>
<evidence type="ECO:0000313" key="2">
    <source>
        <dbReference type="EMBL" id="TQJ13829.1"/>
    </source>
</evidence>
<keyword evidence="3" id="KW-1185">Reference proteome</keyword>
<feature type="region of interest" description="Disordered" evidence="1">
    <location>
        <begin position="43"/>
        <end position="71"/>
    </location>
</feature>
<sequence length="192" mass="21745">MPRELRFVRVVCSKHKKPARVRLFGTGRGGTFRWELVGAPNAQGHRERQEWERRRDAGELPAENEDHLPDWLTGLPPSPERVYEPPAVIDDDTHEFLGSGPQSLSKMLRPAGAGESSEPWPSGIDDPKVKRSTHETHDLTCQRCKRAGRHASVQIRDSDLQLMLNQVSANGHTTITPEFIAAWLNRRHNTPR</sequence>
<name>A0A542EEV0_9MICO</name>